<dbReference type="EMBL" id="CAJOBC010088622">
    <property type="protein sequence ID" value="CAF4370971.1"/>
    <property type="molecule type" value="Genomic_DNA"/>
</dbReference>
<keyword evidence="3" id="KW-0221">Differentiation</keyword>
<dbReference type="Pfam" id="PF05005">
    <property type="entry name" value="Ocnus"/>
    <property type="match status" value="1"/>
</dbReference>
<reference evidence="8" key="1">
    <citation type="submission" date="2021-02" db="EMBL/GenBank/DDBJ databases">
        <authorList>
            <person name="Nowell W R."/>
        </authorList>
    </citation>
    <scope>NUCLEOTIDE SEQUENCE</scope>
</reference>
<organism evidence="8 11">
    <name type="scientific">Didymodactylos carnosus</name>
    <dbReference type="NCBI Taxonomy" id="1234261"/>
    <lineage>
        <taxon>Eukaryota</taxon>
        <taxon>Metazoa</taxon>
        <taxon>Spiralia</taxon>
        <taxon>Gnathifera</taxon>
        <taxon>Rotifera</taxon>
        <taxon>Eurotatoria</taxon>
        <taxon>Bdelloidea</taxon>
        <taxon>Philodinida</taxon>
        <taxon>Philodinidae</taxon>
        <taxon>Didymodactylos</taxon>
    </lineage>
</organism>
<evidence type="ECO:0000256" key="6">
    <source>
        <dbReference type="PIRSR" id="PIRSR607702-2"/>
    </source>
</evidence>
<dbReference type="PANTHER" id="PTHR12258:SF5">
    <property type="entry name" value="BCDNA.GH02250-RELATED"/>
    <property type="match status" value="1"/>
</dbReference>
<evidence type="ECO:0000313" key="8">
    <source>
        <dbReference type="EMBL" id="CAF1510160.1"/>
    </source>
</evidence>
<evidence type="ECO:0000256" key="1">
    <source>
        <dbReference type="ARBA" id="ARBA00002508"/>
    </source>
</evidence>
<comment type="caution">
    <text evidence="8">The sequence shown here is derived from an EMBL/GenBank/DDBJ whole genome shotgun (WGS) entry which is preliminary data.</text>
</comment>
<evidence type="ECO:0000313" key="7">
    <source>
        <dbReference type="EMBL" id="CAF1502381.1"/>
    </source>
</evidence>
<dbReference type="SUPFAM" id="SSF143724">
    <property type="entry name" value="PHP14-like"/>
    <property type="match status" value="1"/>
</dbReference>
<feature type="binding site" evidence="6">
    <location>
        <position position="18"/>
    </location>
    <ligand>
        <name>substrate</name>
    </ligand>
</feature>
<dbReference type="Proteomes" id="UP000681722">
    <property type="component" value="Unassembled WGS sequence"/>
</dbReference>
<dbReference type="Proteomes" id="UP000663829">
    <property type="component" value="Unassembled WGS sequence"/>
</dbReference>
<evidence type="ECO:0000256" key="2">
    <source>
        <dbReference type="ARBA" id="ARBA00010971"/>
    </source>
</evidence>
<dbReference type="Proteomes" id="UP000682733">
    <property type="component" value="Unassembled WGS sequence"/>
</dbReference>
<evidence type="ECO:0000313" key="10">
    <source>
        <dbReference type="EMBL" id="CAF4370971.1"/>
    </source>
</evidence>
<dbReference type="PANTHER" id="PTHR12258">
    <property type="entry name" value="JANUS-A/JANUS-B"/>
    <property type="match status" value="1"/>
</dbReference>
<evidence type="ECO:0000256" key="3">
    <source>
        <dbReference type="ARBA" id="ARBA00022782"/>
    </source>
</evidence>
<evidence type="ECO:0000313" key="11">
    <source>
        <dbReference type="Proteomes" id="UP000663829"/>
    </source>
</evidence>
<dbReference type="Gene3D" id="3.50.20.20">
    <property type="entry name" value="Janus/Ocnus"/>
    <property type="match status" value="1"/>
</dbReference>
<dbReference type="AlphaFoldDB" id="A0A815U155"/>
<accession>A0A815U155</accession>
<comment type="similarity">
    <text evidence="2">Belongs to the janus family.</text>
</comment>
<dbReference type="EMBL" id="CAJNOQ010023085">
    <property type="protein sequence ID" value="CAF1510160.1"/>
    <property type="molecule type" value="Genomic_DNA"/>
</dbReference>
<dbReference type="Proteomes" id="UP000677228">
    <property type="component" value="Unassembled WGS sequence"/>
</dbReference>
<dbReference type="GO" id="GO:0101006">
    <property type="term" value="F:protein histidine phosphatase activity"/>
    <property type="evidence" value="ECO:0007669"/>
    <property type="project" value="TreeGrafter"/>
</dbReference>
<name>A0A815U155_9BILA</name>
<dbReference type="GO" id="GO:0005829">
    <property type="term" value="C:cytosol"/>
    <property type="evidence" value="ECO:0007669"/>
    <property type="project" value="TreeGrafter"/>
</dbReference>
<dbReference type="EMBL" id="CAJNOK010034259">
    <property type="protein sequence ID" value="CAF1502381.1"/>
    <property type="molecule type" value="Genomic_DNA"/>
</dbReference>
<evidence type="ECO:0000313" key="9">
    <source>
        <dbReference type="EMBL" id="CAF4290800.1"/>
    </source>
</evidence>
<evidence type="ECO:0000256" key="4">
    <source>
        <dbReference type="ARBA" id="ARBA00022928"/>
    </source>
</evidence>
<dbReference type="GO" id="GO:0007548">
    <property type="term" value="P:sex differentiation"/>
    <property type="evidence" value="ECO:0007669"/>
    <property type="project" value="UniProtKB-KW"/>
</dbReference>
<comment type="function">
    <text evidence="1">JanA and janB regulate somatic sex differentiation.</text>
</comment>
<dbReference type="EMBL" id="CAJOBA010056280">
    <property type="protein sequence ID" value="CAF4290800.1"/>
    <property type="molecule type" value="Genomic_DNA"/>
</dbReference>
<proteinExistence type="inferred from homology"/>
<keyword evidence="4" id="KW-0726">Sexual differentiation</keyword>
<gene>
    <name evidence="8" type="ORF">GPM918_LOCUS37076</name>
    <name evidence="7" type="ORF">OVA965_LOCUS36998</name>
    <name evidence="10" type="ORF">SRO942_LOCUS37833</name>
    <name evidence="9" type="ORF">TMI583_LOCUS38043</name>
</gene>
<protein>
    <submittedName>
        <fullName evidence="8">Uncharacterized protein</fullName>
    </submittedName>
</protein>
<sequence>MSKILPLVNIGSKSGKFKYILAQFGRKYLIRADPTVDYHDKLLNKLEQEAGGPSQDLSILGGGKIQVDFEKKSINLFGQSEAYGAADHTRSKTILQETYPNFTISIGEPDSGPKK</sequence>
<dbReference type="OrthoDB" id="10249612at2759"/>
<feature type="active site" description="Proton acceptor" evidence="5">
    <location>
        <position position="39"/>
    </location>
</feature>
<evidence type="ECO:0000256" key="5">
    <source>
        <dbReference type="PIRSR" id="PIRSR607702-1"/>
    </source>
</evidence>
<dbReference type="GO" id="GO:0030154">
    <property type="term" value="P:cell differentiation"/>
    <property type="evidence" value="ECO:0007669"/>
    <property type="project" value="UniProtKB-KW"/>
</dbReference>
<dbReference type="InterPro" id="IPR038596">
    <property type="entry name" value="Janus_sf"/>
</dbReference>
<dbReference type="InterPro" id="IPR007702">
    <property type="entry name" value="Janus"/>
</dbReference>
<keyword evidence="11" id="KW-1185">Reference proteome</keyword>